<evidence type="ECO:0000256" key="4">
    <source>
        <dbReference type="ARBA" id="ARBA00022475"/>
    </source>
</evidence>
<evidence type="ECO:0000313" key="11">
    <source>
        <dbReference type="Proteomes" id="UP000808914"/>
    </source>
</evidence>
<feature type="transmembrane region" description="Helical" evidence="8">
    <location>
        <begin position="80"/>
        <end position="99"/>
    </location>
</feature>
<name>A0ABS2PYX1_9BACL</name>
<organism evidence="10 11">
    <name type="scientific">Scopulibacillus daqui</name>
    <dbReference type="NCBI Taxonomy" id="1469162"/>
    <lineage>
        <taxon>Bacteria</taxon>
        <taxon>Bacillati</taxon>
        <taxon>Bacillota</taxon>
        <taxon>Bacilli</taxon>
        <taxon>Bacillales</taxon>
        <taxon>Sporolactobacillaceae</taxon>
        <taxon>Scopulibacillus</taxon>
    </lineage>
</organism>
<dbReference type="InterPro" id="IPR005829">
    <property type="entry name" value="Sugar_transporter_CS"/>
</dbReference>
<dbReference type="CDD" id="cd17324">
    <property type="entry name" value="MFS_NepI_like"/>
    <property type="match status" value="1"/>
</dbReference>
<feature type="transmembrane region" description="Helical" evidence="8">
    <location>
        <begin position="169"/>
        <end position="188"/>
    </location>
</feature>
<dbReference type="EMBL" id="JAFBER010000007">
    <property type="protein sequence ID" value="MBM7645230.1"/>
    <property type="molecule type" value="Genomic_DNA"/>
</dbReference>
<keyword evidence="7 8" id="KW-0472">Membrane</keyword>
<reference evidence="10 11" key="1">
    <citation type="submission" date="2021-01" db="EMBL/GenBank/DDBJ databases">
        <title>Genomic Encyclopedia of Type Strains, Phase IV (KMG-IV): sequencing the most valuable type-strain genomes for metagenomic binning, comparative biology and taxonomic classification.</title>
        <authorList>
            <person name="Goeker M."/>
        </authorList>
    </citation>
    <scope>NUCLEOTIDE SEQUENCE [LARGE SCALE GENOMIC DNA]</scope>
    <source>
        <strain evidence="10 11">DSM 28236</strain>
    </source>
</reference>
<keyword evidence="5 8" id="KW-0812">Transmembrane</keyword>
<evidence type="ECO:0000256" key="8">
    <source>
        <dbReference type="SAM" id="Phobius"/>
    </source>
</evidence>
<dbReference type="Pfam" id="PF07690">
    <property type="entry name" value="MFS_1"/>
    <property type="match status" value="2"/>
</dbReference>
<evidence type="ECO:0000256" key="3">
    <source>
        <dbReference type="ARBA" id="ARBA00022448"/>
    </source>
</evidence>
<feature type="transmembrane region" description="Helical" evidence="8">
    <location>
        <begin position="105"/>
        <end position="126"/>
    </location>
</feature>
<evidence type="ECO:0000313" key="10">
    <source>
        <dbReference type="EMBL" id="MBM7645230.1"/>
    </source>
</evidence>
<feature type="transmembrane region" description="Helical" evidence="8">
    <location>
        <begin position="283"/>
        <end position="301"/>
    </location>
</feature>
<feature type="transmembrane region" description="Helical" evidence="8">
    <location>
        <begin position="370"/>
        <end position="391"/>
    </location>
</feature>
<feature type="transmembrane region" description="Helical" evidence="8">
    <location>
        <begin position="341"/>
        <end position="364"/>
    </location>
</feature>
<keyword evidence="3" id="KW-0813">Transport</keyword>
<feature type="transmembrane region" description="Helical" evidence="8">
    <location>
        <begin position="217"/>
        <end position="240"/>
    </location>
</feature>
<feature type="transmembrane region" description="Helical" evidence="8">
    <location>
        <begin position="50"/>
        <end position="68"/>
    </location>
</feature>
<dbReference type="InterPro" id="IPR011701">
    <property type="entry name" value="MFS"/>
</dbReference>
<gene>
    <name evidence="10" type="ORF">JOD45_001441</name>
</gene>
<keyword evidence="6 8" id="KW-1133">Transmembrane helix</keyword>
<evidence type="ECO:0000256" key="1">
    <source>
        <dbReference type="ARBA" id="ARBA00004651"/>
    </source>
</evidence>
<dbReference type="InterPro" id="IPR020846">
    <property type="entry name" value="MFS_dom"/>
</dbReference>
<dbReference type="Gene3D" id="1.20.1250.20">
    <property type="entry name" value="MFS general substrate transporter like domains"/>
    <property type="match status" value="1"/>
</dbReference>
<dbReference type="PROSITE" id="PS00216">
    <property type="entry name" value="SUGAR_TRANSPORT_1"/>
    <property type="match status" value="1"/>
</dbReference>
<keyword evidence="11" id="KW-1185">Reference proteome</keyword>
<dbReference type="SUPFAM" id="SSF103473">
    <property type="entry name" value="MFS general substrate transporter"/>
    <property type="match status" value="1"/>
</dbReference>
<feature type="domain" description="Major facilitator superfamily (MFS) profile" evidence="9">
    <location>
        <begin position="10"/>
        <end position="393"/>
    </location>
</feature>
<evidence type="ECO:0000256" key="2">
    <source>
        <dbReference type="ARBA" id="ARBA00008335"/>
    </source>
</evidence>
<keyword evidence="4" id="KW-1003">Cell membrane</keyword>
<comment type="similarity">
    <text evidence="2">Belongs to the major facilitator superfamily.</text>
</comment>
<dbReference type="RefSeq" id="WP_205003160.1">
    <property type="nucleotide sequence ID" value="NZ_JAFBER010000007.1"/>
</dbReference>
<sequence length="406" mass="44206">MTYIERGTTQYWQANLALFFGGFVTFSILYTTQPLMPIFSKHFGISPSAASLSLSLTTGALALCMLLAAEASDAIGRKHIMIFSMALASIFTLVTAFSPNFAVLLILRGLLGIVAAGVPSIAMTYVNEEYHPKTLGHVMGLYVSGTSIGGMYGRIAVGAVTDFFSWQTAFIFIGITSLIISLLFWRLLPDSRHFVPKQVSVRSFFHSLGSQLKNPGILCIFGIGFSLMGGFVTMFNYIGYLLSEKPYSLSQSVIGSLFIVYMMGTVSSTWMGHMADTKGRAKVIIISAVIMLAGVLLTLFANLFIKIMGLAVFTFGFFGCHSVASGWVGDRVKENKSQASSLYLLFYYTGSSLIGTLGGCFWSRFGWGGIAGLISSLIVLSLVLTVISYAFEKKEAKRHDCYRQAQ</sequence>
<dbReference type="PANTHER" id="PTHR43271">
    <property type="entry name" value="BLL2771 PROTEIN"/>
    <property type="match status" value="1"/>
</dbReference>
<feature type="transmembrane region" description="Helical" evidence="8">
    <location>
        <begin position="307"/>
        <end position="329"/>
    </location>
</feature>
<comment type="subcellular location">
    <subcellularLocation>
        <location evidence="1">Cell membrane</location>
        <topology evidence="1">Multi-pass membrane protein</topology>
    </subcellularLocation>
</comment>
<accession>A0ABS2PYX1</accession>
<dbReference type="InterPro" id="IPR036259">
    <property type="entry name" value="MFS_trans_sf"/>
</dbReference>
<feature type="transmembrane region" description="Helical" evidence="8">
    <location>
        <begin position="138"/>
        <end position="157"/>
    </location>
</feature>
<evidence type="ECO:0000259" key="9">
    <source>
        <dbReference type="PROSITE" id="PS50850"/>
    </source>
</evidence>
<dbReference type="Proteomes" id="UP000808914">
    <property type="component" value="Unassembled WGS sequence"/>
</dbReference>
<dbReference type="PROSITE" id="PS50850">
    <property type="entry name" value="MFS"/>
    <property type="match status" value="1"/>
</dbReference>
<evidence type="ECO:0000256" key="7">
    <source>
        <dbReference type="ARBA" id="ARBA00023136"/>
    </source>
</evidence>
<dbReference type="PANTHER" id="PTHR43271:SF1">
    <property type="entry name" value="INNER MEMBRANE TRANSPORT PROTEIN YNFM"/>
    <property type="match status" value="1"/>
</dbReference>
<evidence type="ECO:0000256" key="5">
    <source>
        <dbReference type="ARBA" id="ARBA00022692"/>
    </source>
</evidence>
<comment type="caution">
    <text evidence="10">The sequence shown here is derived from an EMBL/GenBank/DDBJ whole genome shotgun (WGS) entry which is preliminary data.</text>
</comment>
<feature type="transmembrane region" description="Helical" evidence="8">
    <location>
        <begin position="252"/>
        <end position="271"/>
    </location>
</feature>
<evidence type="ECO:0000256" key="6">
    <source>
        <dbReference type="ARBA" id="ARBA00022989"/>
    </source>
</evidence>
<protein>
    <submittedName>
        <fullName evidence="10">YNFM family putative membrane transporter</fullName>
    </submittedName>
</protein>
<proteinExistence type="inferred from homology"/>
<feature type="transmembrane region" description="Helical" evidence="8">
    <location>
        <begin position="12"/>
        <end position="30"/>
    </location>
</feature>